<feature type="transmembrane region" description="Helical" evidence="7">
    <location>
        <begin position="45"/>
        <end position="70"/>
    </location>
</feature>
<evidence type="ECO:0000256" key="3">
    <source>
        <dbReference type="ARBA" id="ARBA00022475"/>
    </source>
</evidence>
<keyword evidence="4 7" id="KW-0812">Transmembrane</keyword>
<dbReference type="InterPro" id="IPR050171">
    <property type="entry name" value="MFS_Transporters"/>
</dbReference>
<dbReference type="InterPro" id="IPR020846">
    <property type="entry name" value="MFS_dom"/>
</dbReference>
<feature type="transmembrane region" description="Helical" evidence="7">
    <location>
        <begin position="77"/>
        <end position="96"/>
    </location>
</feature>
<dbReference type="AlphaFoldDB" id="A0A6J4JKA9"/>
<evidence type="ECO:0000256" key="6">
    <source>
        <dbReference type="ARBA" id="ARBA00023136"/>
    </source>
</evidence>
<name>A0A6J4JKA9_9PROT</name>
<keyword evidence="2" id="KW-0813">Transport</keyword>
<dbReference type="GO" id="GO:0005886">
    <property type="term" value="C:plasma membrane"/>
    <property type="evidence" value="ECO:0007669"/>
    <property type="project" value="UniProtKB-SubCell"/>
</dbReference>
<reference evidence="9" key="1">
    <citation type="submission" date="2020-02" db="EMBL/GenBank/DDBJ databases">
        <authorList>
            <person name="Meier V. D."/>
        </authorList>
    </citation>
    <scope>NUCLEOTIDE SEQUENCE</scope>
    <source>
        <strain evidence="9">AVDCRST_MAG27</strain>
    </source>
</reference>
<evidence type="ECO:0000256" key="5">
    <source>
        <dbReference type="ARBA" id="ARBA00022989"/>
    </source>
</evidence>
<protein>
    <recommendedName>
        <fullName evidence="8">Major facilitator superfamily (MFS) profile domain-containing protein</fullName>
    </recommendedName>
</protein>
<gene>
    <name evidence="9" type="ORF">AVDCRST_MAG27-3958</name>
</gene>
<dbReference type="PANTHER" id="PTHR23517:SF2">
    <property type="entry name" value="MULTIDRUG RESISTANCE PROTEIN MDTH"/>
    <property type="match status" value="1"/>
</dbReference>
<feature type="transmembrane region" description="Helical" evidence="7">
    <location>
        <begin position="140"/>
        <end position="161"/>
    </location>
</feature>
<evidence type="ECO:0000256" key="4">
    <source>
        <dbReference type="ARBA" id="ARBA00022692"/>
    </source>
</evidence>
<keyword evidence="5 7" id="KW-1133">Transmembrane helix</keyword>
<keyword evidence="3" id="KW-1003">Cell membrane</keyword>
<dbReference type="Gene3D" id="1.20.1250.20">
    <property type="entry name" value="MFS general substrate transporter like domains"/>
    <property type="match status" value="2"/>
</dbReference>
<dbReference type="InterPro" id="IPR036259">
    <property type="entry name" value="MFS_trans_sf"/>
</dbReference>
<sequence length="415" mass="43239">MHDPAKRQIAFVNIAHIFTHYCLLILATAVLGMVDQAPEAFGQEYGPIIALGTGMFVLYGLGSLPMGWLAARFGRKAMMGAFFLGTGGAMTLAGLADQPLSLGLALALMGAFAAIYHPVGTAMLVEAASAAPGGKVGRAVGINGVFGNIGVACAPVVTALVAARLGWHWAFILPGALCVLAGLAWLREPAFDAAKAAAGAKPFPEIPPAIVRRAVAVLLAIAAVSGLVFNAFTLLIPKLMEERLANSPDLLPVVGVLAFAATLCGGLTQFTVGRMIDRHTLKRVFLPLALVQLPCLLALSFAQGWWVLPLAALMAASIFGQVTVNETMTARYVAPALRVKLYSIRFTIGFLGAAAASPLIGVLHEATGGLAAPMLVLAGFGAVTFLCALVFPDRQEELRPELWARPQPQGLAAAE</sequence>
<dbReference type="Pfam" id="PF07690">
    <property type="entry name" value="MFS_1"/>
    <property type="match status" value="2"/>
</dbReference>
<feature type="transmembrane region" description="Helical" evidence="7">
    <location>
        <begin position="370"/>
        <end position="391"/>
    </location>
</feature>
<feature type="domain" description="Major facilitator superfamily (MFS) profile" evidence="8">
    <location>
        <begin position="8"/>
        <end position="396"/>
    </location>
</feature>
<evidence type="ECO:0000256" key="7">
    <source>
        <dbReference type="SAM" id="Phobius"/>
    </source>
</evidence>
<feature type="transmembrane region" description="Helical" evidence="7">
    <location>
        <begin position="307"/>
        <end position="324"/>
    </location>
</feature>
<dbReference type="InterPro" id="IPR011701">
    <property type="entry name" value="MFS"/>
</dbReference>
<dbReference type="SUPFAM" id="SSF103473">
    <property type="entry name" value="MFS general substrate transporter"/>
    <property type="match status" value="1"/>
</dbReference>
<feature type="transmembrane region" description="Helical" evidence="7">
    <location>
        <begin position="284"/>
        <end position="301"/>
    </location>
</feature>
<feature type="transmembrane region" description="Helical" evidence="7">
    <location>
        <begin position="167"/>
        <end position="186"/>
    </location>
</feature>
<feature type="transmembrane region" description="Helical" evidence="7">
    <location>
        <begin position="251"/>
        <end position="272"/>
    </location>
</feature>
<dbReference type="PROSITE" id="PS50850">
    <property type="entry name" value="MFS"/>
    <property type="match status" value="1"/>
</dbReference>
<proteinExistence type="predicted"/>
<comment type="subcellular location">
    <subcellularLocation>
        <location evidence="1">Cell membrane</location>
        <topology evidence="1">Multi-pass membrane protein</topology>
    </subcellularLocation>
</comment>
<evidence type="ECO:0000313" key="9">
    <source>
        <dbReference type="EMBL" id="CAA9280027.1"/>
    </source>
</evidence>
<accession>A0A6J4JKA9</accession>
<dbReference type="EMBL" id="CADCTD010000165">
    <property type="protein sequence ID" value="CAA9280027.1"/>
    <property type="molecule type" value="Genomic_DNA"/>
</dbReference>
<feature type="transmembrane region" description="Helical" evidence="7">
    <location>
        <begin position="102"/>
        <end position="128"/>
    </location>
</feature>
<dbReference type="PANTHER" id="PTHR23517">
    <property type="entry name" value="RESISTANCE PROTEIN MDTM, PUTATIVE-RELATED-RELATED"/>
    <property type="match status" value="1"/>
</dbReference>
<dbReference type="GO" id="GO:0022857">
    <property type="term" value="F:transmembrane transporter activity"/>
    <property type="evidence" value="ECO:0007669"/>
    <property type="project" value="InterPro"/>
</dbReference>
<feature type="transmembrane region" description="Helical" evidence="7">
    <location>
        <begin position="344"/>
        <end position="364"/>
    </location>
</feature>
<evidence type="ECO:0000256" key="2">
    <source>
        <dbReference type="ARBA" id="ARBA00022448"/>
    </source>
</evidence>
<feature type="transmembrane region" description="Helical" evidence="7">
    <location>
        <begin position="214"/>
        <end position="236"/>
    </location>
</feature>
<organism evidence="9">
    <name type="scientific">uncultured Craurococcus sp</name>
    <dbReference type="NCBI Taxonomy" id="1135998"/>
    <lineage>
        <taxon>Bacteria</taxon>
        <taxon>Pseudomonadati</taxon>
        <taxon>Pseudomonadota</taxon>
        <taxon>Alphaproteobacteria</taxon>
        <taxon>Acetobacterales</taxon>
        <taxon>Acetobacteraceae</taxon>
        <taxon>Craurococcus</taxon>
        <taxon>environmental samples</taxon>
    </lineage>
</organism>
<feature type="transmembrane region" description="Helical" evidence="7">
    <location>
        <begin position="12"/>
        <end position="33"/>
    </location>
</feature>
<evidence type="ECO:0000256" key="1">
    <source>
        <dbReference type="ARBA" id="ARBA00004651"/>
    </source>
</evidence>
<keyword evidence="6 7" id="KW-0472">Membrane</keyword>
<evidence type="ECO:0000259" key="8">
    <source>
        <dbReference type="PROSITE" id="PS50850"/>
    </source>
</evidence>